<evidence type="ECO:0000313" key="3">
    <source>
        <dbReference type="EMBL" id="AKJ13335.1"/>
    </source>
</evidence>
<dbReference type="Proteomes" id="UP000035366">
    <property type="component" value="Chromosome"/>
</dbReference>
<evidence type="ECO:0000313" key="4">
    <source>
        <dbReference type="Proteomes" id="UP000035366"/>
    </source>
</evidence>
<proteinExistence type="predicted"/>
<name>A0ABN4GIA8_9ACTN</name>
<dbReference type="InterPro" id="IPR025326">
    <property type="entry name" value="DUF4232"/>
</dbReference>
<reference evidence="3 4" key="1">
    <citation type="journal article" date="2015" name="ISME J.">
        <title>Draft Genome Sequence of Streptomyces incarnatus NRRL8089, which Produces the Nucleoside Antibiotic Sinefungin.</title>
        <authorList>
            <person name="Oshima K."/>
            <person name="Hattori M."/>
            <person name="Shimizu H."/>
            <person name="Fukuda K."/>
            <person name="Nemoto M."/>
            <person name="Inagaki K."/>
            <person name="Tamura T."/>
        </authorList>
    </citation>
    <scope>NUCLEOTIDE SEQUENCE [LARGE SCALE GENOMIC DNA]</scope>
    <source>
        <strain evidence="3 4">NRRL 8089</strain>
    </source>
</reference>
<evidence type="ECO:0000256" key="1">
    <source>
        <dbReference type="SAM" id="SignalP"/>
    </source>
</evidence>
<sequence length="189" mass="19462">MFPYPQPLNPRNPLKSLRRLSGRGPAAVLTAALLGLTAAGAAWSATPATARASTTVRTCGVSDLYLSMGRKEGAAGSLYWSIRFTNTGTTSCALRGYPGVSVLDTAHHQTGPAATRSGRSYGTVTLAPARTASAVVRTTNGPVGGPCLHTGSYLRVYPPASRTATLVPAAWTICSGVFQVGPVNVQGAF</sequence>
<gene>
    <name evidence="3" type="ORF">ABB07_25875</name>
</gene>
<accession>A0ABN4GIA8</accession>
<feature type="chain" id="PRO_5047203812" description="DUF4232 domain-containing protein" evidence="1">
    <location>
        <begin position="45"/>
        <end position="189"/>
    </location>
</feature>
<protein>
    <recommendedName>
        <fullName evidence="2">DUF4232 domain-containing protein</fullName>
    </recommendedName>
</protein>
<evidence type="ECO:0000259" key="2">
    <source>
        <dbReference type="Pfam" id="PF14016"/>
    </source>
</evidence>
<keyword evidence="1" id="KW-0732">Signal</keyword>
<dbReference type="Pfam" id="PF14016">
    <property type="entry name" value="DUF4232"/>
    <property type="match status" value="1"/>
</dbReference>
<dbReference type="EMBL" id="CP011497">
    <property type="protein sequence ID" value="AKJ13335.1"/>
    <property type="molecule type" value="Genomic_DNA"/>
</dbReference>
<organism evidence="3 4">
    <name type="scientific">Streptomyces incarnatus</name>
    <dbReference type="NCBI Taxonomy" id="665007"/>
    <lineage>
        <taxon>Bacteria</taxon>
        <taxon>Bacillati</taxon>
        <taxon>Actinomycetota</taxon>
        <taxon>Actinomycetes</taxon>
        <taxon>Kitasatosporales</taxon>
        <taxon>Streptomycetaceae</taxon>
        <taxon>Streptomyces</taxon>
    </lineage>
</organism>
<feature type="domain" description="DUF4232" evidence="2">
    <location>
        <begin position="59"/>
        <end position="183"/>
    </location>
</feature>
<keyword evidence="4" id="KW-1185">Reference proteome</keyword>
<feature type="signal peptide" evidence="1">
    <location>
        <begin position="1"/>
        <end position="44"/>
    </location>
</feature>